<dbReference type="InterPro" id="IPR002629">
    <property type="entry name" value="Met_Synth_C/arc"/>
</dbReference>
<dbReference type="InterPro" id="IPR038071">
    <property type="entry name" value="UROD/MetE-like_sf"/>
</dbReference>
<dbReference type="EMBL" id="VSSQ01000067">
    <property type="protein sequence ID" value="MPL72733.1"/>
    <property type="molecule type" value="Genomic_DNA"/>
</dbReference>
<keyword evidence="3" id="KW-0862">Zinc</keyword>
<dbReference type="EC" id="2.1.1.14" evidence="5"/>
<evidence type="ECO:0000313" key="5">
    <source>
        <dbReference type="EMBL" id="MPL72733.1"/>
    </source>
</evidence>
<dbReference type="GO" id="GO:0008270">
    <property type="term" value="F:zinc ion binding"/>
    <property type="evidence" value="ECO:0007669"/>
    <property type="project" value="InterPro"/>
</dbReference>
<gene>
    <name evidence="5" type="primary">metE_4</name>
    <name evidence="5" type="ORF">SDC9_18523</name>
</gene>
<keyword evidence="5" id="KW-0489">Methyltransferase</keyword>
<proteinExistence type="predicted"/>
<comment type="cofactor">
    <cofactor evidence="1">
        <name>Zn(2+)</name>
        <dbReference type="ChEBI" id="CHEBI:29105"/>
    </cofactor>
</comment>
<dbReference type="GO" id="GO:0032259">
    <property type="term" value="P:methylation"/>
    <property type="evidence" value="ECO:0007669"/>
    <property type="project" value="UniProtKB-KW"/>
</dbReference>
<dbReference type="Pfam" id="PF01717">
    <property type="entry name" value="Meth_synt_2"/>
    <property type="match status" value="1"/>
</dbReference>
<keyword evidence="5" id="KW-0808">Transferase</keyword>
<feature type="domain" description="Cobalamin-independent methionine synthase MetE C-terminal/archaeal" evidence="4">
    <location>
        <begin position="7"/>
        <end position="291"/>
    </location>
</feature>
<accession>A0A644U0I9</accession>
<comment type="caution">
    <text evidence="5">The sequence shown here is derived from an EMBL/GenBank/DDBJ whole genome shotgun (WGS) entry which is preliminary data.</text>
</comment>
<dbReference type="AlphaFoldDB" id="A0A644U0I9"/>
<dbReference type="Gene3D" id="3.20.20.210">
    <property type="match status" value="1"/>
</dbReference>
<evidence type="ECO:0000256" key="1">
    <source>
        <dbReference type="ARBA" id="ARBA00001947"/>
    </source>
</evidence>
<dbReference type="PANTHER" id="PTHR30519">
    <property type="entry name" value="5-METHYLTETRAHYDROPTEROYLTRIGLUTAMATE--HOMOCYSTEINE METHYLTRANSFERASE"/>
    <property type="match status" value="1"/>
</dbReference>
<sequence length="297" mass="31764">MDLPCLMPTTVVGSFPCVKGTGLASLIDPYKKAVQFAVAEQLRAGVDIISDGQVRSDMVQAFVSKLPGISEKTVVGKIGAADKPITVGDTKYALTKTKYVKGILTGPCTLGYALQVKTPVYRNKEEVMMDLAAALHQEAKFLAETGVTIIQVDEPILSTGAVSVDTAKEALNIIFAGIKTPSCIHTCGMLGGIADSWTKLPVDILDFEYAVSMENLSVLSKRDLAGKKIGCGCVKSSDQNVESVEEIEERILACVDAFGAENILIDPDCGLRMHTPETAFEKLARMCEATSNVRRGL</sequence>
<reference evidence="5" key="1">
    <citation type="submission" date="2019-08" db="EMBL/GenBank/DDBJ databases">
        <authorList>
            <person name="Kucharzyk K."/>
            <person name="Murdoch R.W."/>
            <person name="Higgins S."/>
            <person name="Loffler F."/>
        </authorList>
    </citation>
    <scope>NUCLEOTIDE SEQUENCE</scope>
</reference>
<dbReference type="GO" id="GO:0003871">
    <property type="term" value="F:5-methyltetrahydropteroyltriglutamate-homocysteine S-methyltransferase activity"/>
    <property type="evidence" value="ECO:0007669"/>
    <property type="project" value="UniProtKB-EC"/>
</dbReference>
<protein>
    <submittedName>
        <fullName evidence="5">5-methyltetrahydropteroyltriglutamate--homocysteine methyltransferase</fullName>
        <ecNumber evidence="5">2.1.1.14</ecNumber>
    </submittedName>
</protein>
<evidence type="ECO:0000256" key="2">
    <source>
        <dbReference type="ARBA" id="ARBA00022723"/>
    </source>
</evidence>
<dbReference type="GO" id="GO:0009086">
    <property type="term" value="P:methionine biosynthetic process"/>
    <property type="evidence" value="ECO:0007669"/>
    <property type="project" value="InterPro"/>
</dbReference>
<keyword evidence="2" id="KW-0479">Metal-binding</keyword>
<dbReference type="CDD" id="cd03311">
    <property type="entry name" value="CIMS_C_terminal_like"/>
    <property type="match status" value="1"/>
</dbReference>
<evidence type="ECO:0000256" key="3">
    <source>
        <dbReference type="ARBA" id="ARBA00022833"/>
    </source>
</evidence>
<dbReference type="NCBIfam" id="NF002119">
    <property type="entry name" value="PRK00957.1"/>
    <property type="match status" value="1"/>
</dbReference>
<evidence type="ECO:0000259" key="4">
    <source>
        <dbReference type="Pfam" id="PF01717"/>
    </source>
</evidence>
<name>A0A644U0I9_9ZZZZ</name>
<dbReference type="SUPFAM" id="SSF51726">
    <property type="entry name" value="UROD/MetE-like"/>
    <property type="match status" value="1"/>
</dbReference>
<organism evidence="5">
    <name type="scientific">bioreactor metagenome</name>
    <dbReference type="NCBI Taxonomy" id="1076179"/>
    <lineage>
        <taxon>unclassified sequences</taxon>
        <taxon>metagenomes</taxon>
        <taxon>ecological metagenomes</taxon>
    </lineage>
</organism>